<dbReference type="AlphaFoldDB" id="A0A9W9BXR2"/>
<keyword evidence="3" id="KW-1185">Reference proteome</keyword>
<dbReference type="EMBL" id="JAPEUV010000097">
    <property type="protein sequence ID" value="KAJ4333324.1"/>
    <property type="molecule type" value="Genomic_DNA"/>
</dbReference>
<evidence type="ECO:0000256" key="1">
    <source>
        <dbReference type="SAM" id="MobiDB-lite"/>
    </source>
</evidence>
<feature type="compositionally biased region" description="Polar residues" evidence="1">
    <location>
        <begin position="48"/>
        <end position="69"/>
    </location>
</feature>
<evidence type="ECO:0000313" key="3">
    <source>
        <dbReference type="Proteomes" id="UP001140562"/>
    </source>
</evidence>
<evidence type="ECO:0000313" key="2">
    <source>
        <dbReference type="EMBL" id="KAJ4333324.1"/>
    </source>
</evidence>
<proteinExistence type="predicted"/>
<comment type="caution">
    <text evidence="2">The sequence shown here is derived from an EMBL/GenBank/DDBJ whole genome shotgun (WGS) entry which is preliminary data.</text>
</comment>
<feature type="region of interest" description="Disordered" evidence="1">
    <location>
        <begin position="48"/>
        <end position="143"/>
    </location>
</feature>
<organism evidence="2 3">
    <name type="scientific">Didymella glomerata</name>
    <dbReference type="NCBI Taxonomy" id="749621"/>
    <lineage>
        <taxon>Eukaryota</taxon>
        <taxon>Fungi</taxon>
        <taxon>Dikarya</taxon>
        <taxon>Ascomycota</taxon>
        <taxon>Pezizomycotina</taxon>
        <taxon>Dothideomycetes</taxon>
        <taxon>Pleosporomycetidae</taxon>
        <taxon>Pleosporales</taxon>
        <taxon>Pleosporineae</taxon>
        <taxon>Didymellaceae</taxon>
        <taxon>Didymella</taxon>
    </lineage>
</organism>
<sequence length="181" mass="19434">MVNWDSSKDQIILKGIFAFHDIKNSKALLEFLAKEIGDGCTPKAVSHRLSNLRSTGRPVNSGSAVSTPTKKAATASIARTPSSGRNGAKDNKGKKMRDVDTTSEEDEPVPSPSARRKRGRSSTAPKSYVESDATTGEEEEEAEFAPMLKKVKVEPVDQQGVAAVANSNTPLEEEDEGVSFI</sequence>
<feature type="compositionally biased region" description="Basic and acidic residues" evidence="1">
    <location>
        <begin position="87"/>
        <end position="100"/>
    </location>
</feature>
<dbReference type="OrthoDB" id="5418867at2759"/>
<name>A0A9W9BXR2_9PLEO</name>
<accession>A0A9W9BXR2</accession>
<reference evidence="2" key="1">
    <citation type="submission" date="2022-10" db="EMBL/GenBank/DDBJ databases">
        <title>Tapping the CABI collections for fungal endophytes: first genome assemblies for Collariella, Neodidymelliopsis, Ascochyta clinopodiicola, Didymella pomorum, Didymosphaeria variabile, Neocosmospora piperis and Neocucurbitaria cava.</title>
        <authorList>
            <person name="Hill R."/>
        </authorList>
    </citation>
    <scope>NUCLEOTIDE SEQUENCE</scope>
    <source>
        <strain evidence="2">IMI 360193</strain>
    </source>
</reference>
<gene>
    <name evidence="2" type="ORF">N0V87_007711</name>
</gene>
<protein>
    <submittedName>
        <fullName evidence="2">Uncharacterized protein</fullName>
    </submittedName>
</protein>
<dbReference type="Proteomes" id="UP001140562">
    <property type="component" value="Unassembled WGS sequence"/>
</dbReference>